<evidence type="ECO:0000313" key="1">
    <source>
        <dbReference type="EMBL" id="AYV85422.1"/>
    </source>
</evidence>
<dbReference type="SUPFAM" id="SSF52309">
    <property type="entry name" value="N-(deoxy)ribosyltransferase-like"/>
    <property type="match status" value="1"/>
</dbReference>
<proteinExistence type="predicted"/>
<protein>
    <recommendedName>
        <fullName evidence="2">TIR domain-containing protein</fullName>
    </recommendedName>
</protein>
<dbReference type="InterPro" id="IPR007710">
    <property type="entry name" value="Nucleoside_deoxyribTrfase"/>
</dbReference>
<evidence type="ECO:0008006" key="2">
    <source>
        <dbReference type="Google" id="ProtNLM"/>
    </source>
</evidence>
<sequence>MHRIFISYKFSNVSEQVLNEGVVILVEKLKEMGYDVFCNFERNDFYIKENWSANQIMNDCFKEIKKSDFLIMFVAPNTVLGEGMLIELGYATHLSIPTLLILPSEYKSISARAVSTYVLEYLSLSQLFSPYIIDVALRPFASLMMISKTKKLRDMCRYGIRLNGECD</sequence>
<reference evidence="1" key="1">
    <citation type="submission" date="2018-10" db="EMBL/GenBank/DDBJ databases">
        <title>Hidden diversity of soil giant viruses.</title>
        <authorList>
            <person name="Schulz F."/>
            <person name="Alteio L."/>
            <person name="Goudeau D."/>
            <person name="Ryan E.M."/>
            <person name="Malmstrom R.R."/>
            <person name="Blanchard J."/>
            <person name="Woyke T."/>
        </authorList>
    </citation>
    <scope>NUCLEOTIDE SEQUENCE</scope>
    <source>
        <strain evidence="1">SAV1</strain>
    </source>
</reference>
<dbReference type="Pfam" id="PF05014">
    <property type="entry name" value="Nuc_deoxyrib_tr"/>
    <property type="match status" value="1"/>
</dbReference>
<dbReference type="Gene3D" id="3.40.50.450">
    <property type="match status" value="1"/>
</dbReference>
<organism evidence="1">
    <name type="scientific">Satyrvirus sp</name>
    <dbReference type="NCBI Taxonomy" id="2487771"/>
    <lineage>
        <taxon>Viruses</taxon>
        <taxon>Varidnaviria</taxon>
        <taxon>Bamfordvirae</taxon>
        <taxon>Nucleocytoviricota</taxon>
        <taxon>Megaviricetes</taxon>
        <taxon>Imitervirales</taxon>
        <taxon>Mimiviridae</taxon>
        <taxon>Megamimivirinae</taxon>
    </lineage>
</organism>
<dbReference type="EMBL" id="MK072451">
    <property type="protein sequence ID" value="AYV85422.1"/>
    <property type="molecule type" value="Genomic_DNA"/>
</dbReference>
<name>A0A3G5AE05_9VIRU</name>
<gene>
    <name evidence="1" type="ORF">Satyrvirus15_19</name>
</gene>
<accession>A0A3G5AE05</accession>